<evidence type="ECO:0000313" key="2">
    <source>
        <dbReference type="EMBL" id="CAA9234369.1"/>
    </source>
</evidence>
<feature type="compositionally biased region" description="Basic and acidic residues" evidence="1">
    <location>
        <begin position="1"/>
        <end position="12"/>
    </location>
</feature>
<feature type="compositionally biased region" description="Low complexity" evidence="1">
    <location>
        <begin position="68"/>
        <end position="87"/>
    </location>
</feature>
<protein>
    <submittedName>
        <fullName evidence="2">Uncharacterized protein</fullName>
    </submittedName>
</protein>
<gene>
    <name evidence="2" type="ORF">AVDCRST_MAG08-1291</name>
</gene>
<feature type="region of interest" description="Disordered" evidence="1">
    <location>
        <begin position="1"/>
        <end position="159"/>
    </location>
</feature>
<organism evidence="2">
    <name type="scientific">uncultured Acetobacteraceae bacterium</name>
    <dbReference type="NCBI Taxonomy" id="169975"/>
    <lineage>
        <taxon>Bacteria</taxon>
        <taxon>Pseudomonadati</taxon>
        <taxon>Pseudomonadota</taxon>
        <taxon>Alphaproteobacteria</taxon>
        <taxon>Acetobacterales</taxon>
        <taxon>Acetobacteraceae</taxon>
        <taxon>environmental samples</taxon>
    </lineage>
</organism>
<feature type="compositionally biased region" description="Basic residues" evidence="1">
    <location>
        <begin position="88"/>
        <end position="104"/>
    </location>
</feature>
<feature type="compositionally biased region" description="Low complexity" evidence="1">
    <location>
        <begin position="338"/>
        <end position="349"/>
    </location>
</feature>
<feature type="compositionally biased region" description="Basic residues" evidence="1">
    <location>
        <begin position="462"/>
        <end position="472"/>
    </location>
</feature>
<reference evidence="2" key="1">
    <citation type="submission" date="2020-02" db="EMBL/GenBank/DDBJ databases">
        <authorList>
            <person name="Meier V. D."/>
        </authorList>
    </citation>
    <scope>NUCLEOTIDE SEQUENCE</scope>
    <source>
        <strain evidence="2">AVDCRST_MAG08</strain>
    </source>
</reference>
<feature type="compositionally biased region" description="Basic residues" evidence="1">
    <location>
        <begin position="354"/>
        <end position="368"/>
    </location>
</feature>
<feature type="compositionally biased region" description="Low complexity" evidence="1">
    <location>
        <begin position="281"/>
        <end position="298"/>
    </location>
</feature>
<feature type="compositionally biased region" description="Gly residues" evidence="1">
    <location>
        <begin position="42"/>
        <end position="57"/>
    </location>
</feature>
<dbReference type="AlphaFoldDB" id="A0A6J4HUL9"/>
<feature type="compositionally biased region" description="Gly residues" evidence="1">
    <location>
        <begin position="377"/>
        <end position="386"/>
    </location>
</feature>
<feature type="compositionally biased region" description="Basic residues" evidence="1">
    <location>
        <begin position="128"/>
        <end position="140"/>
    </location>
</feature>
<evidence type="ECO:0000256" key="1">
    <source>
        <dbReference type="SAM" id="MobiDB-lite"/>
    </source>
</evidence>
<proteinExistence type="predicted"/>
<feature type="non-terminal residue" evidence="2">
    <location>
        <position position="1"/>
    </location>
</feature>
<dbReference type="EMBL" id="CADCTG010000121">
    <property type="protein sequence ID" value="CAA9234369.1"/>
    <property type="molecule type" value="Genomic_DNA"/>
</dbReference>
<accession>A0A6J4HUL9</accession>
<name>A0A6J4HUL9_9PROT</name>
<feature type="region of interest" description="Disordered" evidence="1">
    <location>
        <begin position="279"/>
        <end position="488"/>
    </location>
</feature>
<sequence>ASRNGDRGDAGARRPAPRAARECGLVGPRLLGATSDGAAGLRPGGQHRGAGRGGLGHGRAARRHPADDAAAGRLLRRAGPAARPRPGALRHRFLAPGRARHRRGAPAVGGGGAPRRILRRGGVAAHAARARPRPALRRDRRGVPEPAATRPALPGPRGPERALAARRLRHRVPDGAGRARRLGAGGLFPVRPRAGRRAARGHQPAAARLAVEQEGARRHRWLRPAPGGQPAHRLRGDAGGPLLGGPVPRAGGRGPVLHRGAHLHRVDRRAVRRAGPRRIPRAFGPAGRPRGVPARVGGRAAGRERPGLPRLHRRRPGEPRPRRPVVFRPVGRGRRPARAAGPGRNPARLQLHADRRRQRAGAAGRRRPLQLGHHGDAAGGEPGGGAARHVGRGLGEPRRDGGLDLRGAGAHPAPPAGRGGAGGAEPVGARPGHGGDGGRGGGRGPAPARRAAPRLGVGEGGRRRRVLRRRALPARAGAAGALGGAPYL</sequence>
<feature type="compositionally biased region" description="Gly residues" evidence="1">
    <location>
        <begin position="417"/>
        <end position="444"/>
    </location>
</feature>
<feature type="non-terminal residue" evidence="2">
    <location>
        <position position="488"/>
    </location>
</feature>
<feature type="compositionally biased region" description="Low complexity" evidence="1">
    <location>
        <begin position="445"/>
        <end position="456"/>
    </location>
</feature>